<dbReference type="Proteomes" id="UP000236161">
    <property type="component" value="Unassembled WGS sequence"/>
</dbReference>
<accession>A0A2I0AE54</accession>
<sequence length="419" mass="47967">MARGSGWGRDSGERTSDGEEDIVGDLAADLSVSEAQRARIRLRERWELASVLSFLRVFRPLIADDLQLSAEEIERALISPNEDLGRIHIALLKVAEGEIPLKADNGSQDDILKYIADELKKGTNVGTFRKERMGTVNHGITYCSCVVRQMHFSCITENSQEMEEFIILVETLWVPFFVTDEVKENIIDIKMCYFWDIVNVVMLLVYRCTLFLSHYMCIGRYEGDLIIGHRLYREISKIESKQKAKGKSCAALPPFCSRWDTVATNLEEFQKISDNLSSNEVAGEAFIGGIVKTEILPILQKLEKKKARALKQKQRQIQQLEGLSSIRVSSTRSCRKRRLVRYTFDEYDRTIDEAIEISTDHDVQDDENDDDYVKYQDQKPDRYHAAATKKRLRERPVRNAECSPLIILDSEDENPAKAS</sequence>
<evidence type="ECO:0008006" key="4">
    <source>
        <dbReference type="Google" id="ProtNLM"/>
    </source>
</evidence>
<dbReference type="GO" id="GO:0031213">
    <property type="term" value="C:RSF complex"/>
    <property type="evidence" value="ECO:0007669"/>
    <property type="project" value="InterPro"/>
</dbReference>
<organism evidence="2 3">
    <name type="scientific">Apostasia shenzhenica</name>
    <dbReference type="NCBI Taxonomy" id="1088818"/>
    <lineage>
        <taxon>Eukaryota</taxon>
        <taxon>Viridiplantae</taxon>
        <taxon>Streptophyta</taxon>
        <taxon>Embryophyta</taxon>
        <taxon>Tracheophyta</taxon>
        <taxon>Spermatophyta</taxon>
        <taxon>Magnoliopsida</taxon>
        <taxon>Liliopsida</taxon>
        <taxon>Asparagales</taxon>
        <taxon>Orchidaceae</taxon>
        <taxon>Apostasioideae</taxon>
        <taxon>Apostasia</taxon>
    </lineage>
</organism>
<evidence type="ECO:0000313" key="3">
    <source>
        <dbReference type="Proteomes" id="UP000236161"/>
    </source>
</evidence>
<dbReference type="EMBL" id="KZ451988">
    <property type="protein sequence ID" value="PKA53831.1"/>
    <property type="molecule type" value="Genomic_DNA"/>
</dbReference>
<evidence type="ECO:0000313" key="2">
    <source>
        <dbReference type="EMBL" id="PKA53831.1"/>
    </source>
</evidence>
<proteinExistence type="predicted"/>
<protein>
    <recommendedName>
        <fullName evidence="4">DDT domain-containing protein</fullName>
    </recommendedName>
</protein>
<dbReference type="STRING" id="1088818.A0A2I0AE54"/>
<dbReference type="OrthoDB" id="303107at2759"/>
<evidence type="ECO:0000256" key="1">
    <source>
        <dbReference type="SAM" id="MobiDB-lite"/>
    </source>
</evidence>
<dbReference type="PANTHER" id="PTHR14296">
    <property type="entry name" value="REMODELING AND SPACING FACTOR 1"/>
    <property type="match status" value="1"/>
</dbReference>
<dbReference type="GO" id="GO:0006355">
    <property type="term" value="P:regulation of DNA-templated transcription"/>
    <property type="evidence" value="ECO:0007669"/>
    <property type="project" value="InterPro"/>
</dbReference>
<keyword evidence="3" id="KW-1185">Reference proteome</keyword>
<reference evidence="2 3" key="1">
    <citation type="journal article" date="2017" name="Nature">
        <title>The Apostasia genome and the evolution of orchids.</title>
        <authorList>
            <person name="Zhang G.Q."/>
            <person name="Liu K.W."/>
            <person name="Li Z."/>
            <person name="Lohaus R."/>
            <person name="Hsiao Y.Y."/>
            <person name="Niu S.C."/>
            <person name="Wang J.Y."/>
            <person name="Lin Y.C."/>
            <person name="Xu Q."/>
            <person name="Chen L.J."/>
            <person name="Yoshida K."/>
            <person name="Fujiwara S."/>
            <person name="Wang Z.W."/>
            <person name="Zhang Y.Q."/>
            <person name="Mitsuda N."/>
            <person name="Wang M."/>
            <person name="Liu G.H."/>
            <person name="Pecoraro L."/>
            <person name="Huang H.X."/>
            <person name="Xiao X.J."/>
            <person name="Lin M."/>
            <person name="Wu X.Y."/>
            <person name="Wu W.L."/>
            <person name="Chen Y.Y."/>
            <person name="Chang S.B."/>
            <person name="Sakamoto S."/>
            <person name="Ohme-Takagi M."/>
            <person name="Yagi M."/>
            <person name="Zeng S.J."/>
            <person name="Shen C.Y."/>
            <person name="Yeh C.M."/>
            <person name="Luo Y.B."/>
            <person name="Tsai W.C."/>
            <person name="Van de Peer Y."/>
            <person name="Liu Z.J."/>
        </authorList>
    </citation>
    <scope>NUCLEOTIDE SEQUENCE [LARGE SCALE GENOMIC DNA]</scope>
    <source>
        <strain evidence="3">cv. Shenzhen</strain>
        <tissue evidence="2">Stem</tissue>
    </source>
</reference>
<name>A0A2I0AE54_9ASPA</name>
<dbReference type="AlphaFoldDB" id="A0A2I0AE54"/>
<dbReference type="PANTHER" id="PTHR14296:SF12">
    <property type="entry name" value="DDT DOMAIN-CONTAINING PROTEIN DDR4 ISOFORM X1"/>
    <property type="match status" value="1"/>
</dbReference>
<gene>
    <name evidence="2" type="ORF">AXF42_Ash011310</name>
</gene>
<dbReference type="InterPro" id="IPR028938">
    <property type="entry name" value="Rsf1-like"/>
</dbReference>
<feature type="region of interest" description="Disordered" evidence="1">
    <location>
        <begin position="1"/>
        <end position="20"/>
    </location>
</feature>